<evidence type="ECO:0008006" key="4">
    <source>
        <dbReference type="Google" id="ProtNLM"/>
    </source>
</evidence>
<keyword evidence="1" id="KW-0472">Membrane</keyword>
<name>A0A8J2V9Q0_9FLAO</name>
<dbReference type="Proteomes" id="UP000652231">
    <property type="component" value="Unassembled WGS sequence"/>
</dbReference>
<sequence>MKDLIWLIVVILIIGWVVGYFGFGESVGSLIHILLVLAVIGILYRLATGRNP</sequence>
<feature type="transmembrane region" description="Helical" evidence="1">
    <location>
        <begin position="5"/>
        <end position="23"/>
    </location>
</feature>
<evidence type="ECO:0000313" key="2">
    <source>
        <dbReference type="EMBL" id="GGD87498.1"/>
    </source>
</evidence>
<proteinExistence type="predicted"/>
<protein>
    <recommendedName>
        <fullName evidence="4">Lmo0937 family membrane protein</fullName>
    </recommendedName>
</protein>
<reference evidence="2" key="2">
    <citation type="submission" date="2020-09" db="EMBL/GenBank/DDBJ databases">
        <authorList>
            <person name="Sun Q."/>
            <person name="Zhou Y."/>
        </authorList>
    </citation>
    <scope>NUCLEOTIDE SEQUENCE</scope>
    <source>
        <strain evidence="2">CGMCC 1.12924</strain>
    </source>
</reference>
<dbReference type="Pfam" id="PF18919">
    <property type="entry name" value="DUF5670"/>
    <property type="match status" value="1"/>
</dbReference>
<keyword evidence="1" id="KW-1133">Transmembrane helix</keyword>
<evidence type="ECO:0000256" key="1">
    <source>
        <dbReference type="SAM" id="Phobius"/>
    </source>
</evidence>
<keyword evidence="3" id="KW-1185">Reference proteome</keyword>
<accession>A0A8J2V9Q0</accession>
<gene>
    <name evidence="2" type="ORF">GCM10011312_09420</name>
</gene>
<dbReference type="InterPro" id="IPR043727">
    <property type="entry name" value="Lmo0937-like"/>
</dbReference>
<dbReference type="RefSeq" id="WP_188440007.1">
    <property type="nucleotide sequence ID" value="NZ_BMGK01000003.1"/>
</dbReference>
<dbReference type="EMBL" id="BMGK01000003">
    <property type="protein sequence ID" value="GGD87498.1"/>
    <property type="molecule type" value="Genomic_DNA"/>
</dbReference>
<organism evidence="2 3">
    <name type="scientific">Planktosalinus lacus</name>
    <dbReference type="NCBI Taxonomy" id="1526573"/>
    <lineage>
        <taxon>Bacteria</taxon>
        <taxon>Pseudomonadati</taxon>
        <taxon>Bacteroidota</taxon>
        <taxon>Flavobacteriia</taxon>
        <taxon>Flavobacteriales</taxon>
        <taxon>Flavobacteriaceae</taxon>
        <taxon>Planktosalinus</taxon>
    </lineage>
</organism>
<dbReference type="AlphaFoldDB" id="A0A8J2V9Q0"/>
<keyword evidence="1" id="KW-0812">Transmembrane</keyword>
<reference evidence="2" key="1">
    <citation type="journal article" date="2014" name="Int. J. Syst. Evol. Microbiol.">
        <title>Complete genome sequence of Corynebacterium casei LMG S-19264T (=DSM 44701T), isolated from a smear-ripened cheese.</title>
        <authorList>
            <consortium name="US DOE Joint Genome Institute (JGI-PGF)"/>
            <person name="Walter F."/>
            <person name="Albersmeier A."/>
            <person name="Kalinowski J."/>
            <person name="Ruckert C."/>
        </authorList>
    </citation>
    <scope>NUCLEOTIDE SEQUENCE</scope>
    <source>
        <strain evidence="2">CGMCC 1.12924</strain>
    </source>
</reference>
<evidence type="ECO:0000313" key="3">
    <source>
        <dbReference type="Proteomes" id="UP000652231"/>
    </source>
</evidence>
<dbReference type="NCBIfam" id="NF033488">
    <property type="entry name" value="lmo0937_fam_TM"/>
    <property type="match status" value="1"/>
</dbReference>
<feature type="transmembrane region" description="Helical" evidence="1">
    <location>
        <begin position="29"/>
        <end position="47"/>
    </location>
</feature>
<comment type="caution">
    <text evidence="2">The sequence shown here is derived from an EMBL/GenBank/DDBJ whole genome shotgun (WGS) entry which is preliminary data.</text>
</comment>